<dbReference type="EMBL" id="RCHS01002034">
    <property type="protein sequence ID" value="RMX49869.1"/>
    <property type="molecule type" value="Genomic_DNA"/>
</dbReference>
<organism evidence="1 2">
    <name type="scientific">Pocillopora damicornis</name>
    <name type="common">Cauliflower coral</name>
    <name type="synonym">Millepora damicornis</name>
    <dbReference type="NCBI Taxonomy" id="46731"/>
    <lineage>
        <taxon>Eukaryota</taxon>
        <taxon>Metazoa</taxon>
        <taxon>Cnidaria</taxon>
        <taxon>Anthozoa</taxon>
        <taxon>Hexacorallia</taxon>
        <taxon>Scleractinia</taxon>
        <taxon>Astrocoeniina</taxon>
        <taxon>Pocilloporidae</taxon>
        <taxon>Pocillopora</taxon>
    </lineage>
</organism>
<evidence type="ECO:0000313" key="1">
    <source>
        <dbReference type="EMBL" id="RMX49869.1"/>
    </source>
</evidence>
<comment type="caution">
    <text evidence="1">The sequence shown here is derived from an EMBL/GenBank/DDBJ whole genome shotgun (WGS) entry which is preliminary data.</text>
</comment>
<name>A0A3M6U8J9_POCDA</name>
<feature type="non-terminal residue" evidence="1">
    <location>
        <position position="1"/>
    </location>
</feature>
<keyword evidence="2" id="KW-1185">Reference proteome</keyword>
<evidence type="ECO:0000313" key="2">
    <source>
        <dbReference type="Proteomes" id="UP000275408"/>
    </source>
</evidence>
<dbReference type="AlphaFoldDB" id="A0A3M6U8J9"/>
<protein>
    <submittedName>
        <fullName evidence="1">Uncharacterized protein</fullName>
    </submittedName>
</protein>
<reference evidence="1 2" key="1">
    <citation type="journal article" date="2018" name="Sci. Rep.">
        <title>Comparative analysis of the Pocillopora damicornis genome highlights role of immune system in coral evolution.</title>
        <authorList>
            <person name="Cunning R."/>
            <person name="Bay R.A."/>
            <person name="Gillette P."/>
            <person name="Baker A.C."/>
            <person name="Traylor-Knowles N."/>
        </authorList>
    </citation>
    <scope>NUCLEOTIDE SEQUENCE [LARGE SCALE GENOMIC DNA]</scope>
    <source>
        <strain evidence="1">RSMAS</strain>
        <tissue evidence="1">Whole animal</tissue>
    </source>
</reference>
<dbReference type="OrthoDB" id="5958230at2759"/>
<sequence length="628" mass="70699">YLPALSSFGSFTWLPDSAHGSETCWSKGNYSLFEVLQNDLNFEDLGFHFGSRTCESSSSDLGLHQLLLIERFFKMLLILSAMIFVFVQDRVVCDRELFPVSMFKMDIDESHQSDLQENDKIELLQGGEDSERRAVGPPIDVDVQPLKNQIADAYGFQKDPNKDQWKKLPSFEGQIGKGGWAAAAQLAEQFFRNNNNHATPWQNLLATRTPINLLYITAARYLFVTHVLWVQSNRKLIACKETRDKYSGIIQSFEIPATGVCFPLPYGSATYKSDYDVGLIGVNSGTLTQSFNQYFQAAGPNGFGKPSELVFDTNVYAFTLEFAMPAMFLKIPNTFPDKVAKLETKVKYKMQELASAYYKMFKYSDNFFQALTTSAQNNMQAAPWQVLNEWLTKFDNMNTAENFKKGARTDQAFRLAHNNKYQAFVAAVSQNGGYEPNMIDNVAKALLYAAEAYHTRGAMRHVVQGMQMKAINRGEFNTPLLTYDLWVSMIENWGDANKEYAHCGPNVLIAACLNKMSKYLWRMFNAMRLVRVRMPSRSSQGLLAFGTTDDPEAAALQWRRNGQATEPKSYYNFLKKFQCNGMVNVAAQAPAANLGLSVACMTRINNVVDAYNARLAALVTNKDGDVMA</sequence>
<gene>
    <name evidence="1" type="ORF">pdam_00018378</name>
</gene>
<proteinExistence type="predicted"/>
<dbReference type="Proteomes" id="UP000275408">
    <property type="component" value="Unassembled WGS sequence"/>
</dbReference>
<accession>A0A3M6U8J9</accession>